<dbReference type="PANTHER" id="PTHR37826:SF2">
    <property type="entry name" value="ZINC-RIBBON DOMAIN-CONTAINING PROTEIN"/>
    <property type="match status" value="1"/>
</dbReference>
<evidence type="ECO:0000259" key="2">
    <source>
        <dbReference type="Pfam" id="PF14237"/>
    </source>
</evidence>
<organism evidence="3 4">
    <name type="scientific">Dawidia cretensis</name>
    <dbReference type="NCBI Taxonomy" id="2782350"/>
    <lineage>
        <taxon>Bacteria</taxon>
        <taxon>Pseudomonadati</taxon>
        <taxon>Bacteroidota</taxon>
        <taxon>Cytophagia</taxon>
        <taxon>Cytophagales</taxon>
        <taxon>Chryseotaleaceae</taxon>
        <taxon>Dawidia</taxon>
    </lineage>
</organism>
<dbReference type="SUPFAM" id="SSF117892">
    <property type="entry name" value="Band 7/SPFH domain"/>
    <property type="match status" value="1"/>
</dbReference>
<feature type="domain" description="GYF" evidence="2">
    <location>
        <begin position="311"/>
        <end position="360"/>
    </location>
</feature>
<dbReference type="InterPro" id="IPR025640">
    <property type="entry name" value="GYF_2"/>
</dbReference>
<dbReference type="PANTHER" id="PTHR37826">
    <property type="entry name" value="FLOTILLIN BAND_7_5 DOMAIN PROTEIN"/>
    <property type="match status" value="1"/>
</dbReference>
<accession>A0AAP2E2Q0</accession>
<protein>
    <submittedName>
        <fullName evidence="3">SPFH domain-containing protein</fullName>
    </submittedName>
</protein>
<dbReference type="InterPro" id="IPR035445">
    <property type="entry name" value="GYF-like_dom_sf"/>
</dbReference>
<reference evidence="3 4" key="1">
    <citation type="submission" date="2021-05" db="EMBL/GenBank/DDBJ databases">
        <title>A Polyphasic approach of four new species of the genus Ohtaekwangia: Ohtaekwangia histidinii sp. nov., Ohtaekwangia cretensis sp. nov., Ohtaekwangia indiensis sp. nov., Ohtaekwangia reichenbachii sp. nov. from diverse environment.</title>
        <authorList>
            <person name="Octaviana S."/>
        </authorList>
    </citation>
    <scope>NUCLEOTIDE SEQUENCE [LARGE SCALE GENOMIC DNA]</scope>
    <source>
        <strain evidence="3 4">PWU5</strain>
    </source>
</reference>
<dbReference type="RefSeq" id="WP_254086542.1">
    <property type="nucleotide sequence ID" value="NZ_JAHESE010000028.1"/>
</dbReference>
<comment type="caution">
    <text evidence="3">The sequence shown here is derived from an EMBL/GenBank/DDBJ whole genome shotgun (WGS) entry which is preliminary data.</text>
</comment>
<gene>
    <name evidence="3" type="ORF">KK062_22165</name>
</gene>
<sequence>MSIWDKLKAELIDIIEWTDESPNTMVWRFPRYQNEIKYGAQLTVRESQVAVFVNEGQIADVFQPGRYTLQTQNMPILTTLKGWKYGFDSPFKAEVYFVNTKNFIDQKWGTKNPIMVRDQEFGPIRLRAFGTFALKVKDAGKFIKEIAGTQGHFTTEEVSEQLRNLILTRFTDTIGESKIPALDLAANYDEFSGIVTDKIGTEFSDYGLELTKFLVENISLPPEVEQALDKRSSMGILGNLNAYTQFQAANALESAANNPGGVGSDMMGLGVGLSMAQQMTQALNNANANQAQAPNLNQAPPPIPNATSIQYFVAVNGQQQGPFNLQAIDQMVKQGQLTRDMLVWKQGMPTWTKAGEVGDLTNFFGAIPPPLPPQ</sequence>
<dbReference type="Proteomes" id="UP001319080">
    <property type="component" value="Unassembled WGS sequence"/>
</dbReference>
<dbReference type="InterPro" id="IPR036013">
    <property type="entry name" value="Band_7/SPFH_dom_sf"/>
</dbReference>
<dbReference type="Pfam" id="PF14237">
    <property type="entry name" value="GYF_2"/>
    <property type="match status" value="1"/>
</dbReference>
<evidence type="ECO:0000313" key="4">
    <source>
        <dbReference type="Proteomes" id="UP001319080"/>
    </source>
</evidence>
<name>A0AAP2E2Q0_9BACT</name>
<feature type="domain" description="SPFH" evidence="1">
    <location>
        <begin position="26"/>
        <end position="236"/>
    </location>
</feature>
<dbReference type="SUPFAM" id="SSF55277">
    <property type="entry name" value="GYF domain"/>
    <property type="match status" value="1"/>
</dbReference>
<evidence type="ECO:0000313" key="3">
    <source>
        <dbReference type="EMBL" id="MBT1710964.1"/>
    </source>
</evidence>
<dbReference type="EMBL" id="JAHESE010000028">
    <property type="protein sequence ID" value="MBT1710964.1"/>
    <property type="molecule type" value="Genomic_DNA"/>
</dbReference>
<proteinExistence type="predicted"/>
<dbReference type="Pfam" id="PF13421">
    <property type="entry name" value="Band_7_1"/>
    <property type="match status" value="1"/>
</dbReference>
<dbReference type="AlphaFoldDB" id="A0AAP2E2Q0"/>
<dbReference type="CDD" id="cd03408">
    <property type="entry name" value="SPFH_like_u1"/>
    <property type="match status" value="1"/>
</dbReference>
<evidence type="ECO:0000259" key="1">
    <source>
        <dbReference type="Pfam" id="PF13421"/>
    </source>
</evidence>
<keyword evidence="4" id="KW-1185">Reference proteome</keyword>
<dbReference type="InterPro" id="IPR033880">
    <property type="entry name" value="SPFH_YdjI"/>
</dbReference>
<dbReference type="Gene3D" id="3.30.479.30">
    <property type="entry name" value="Band 7 domain"/>
    <property type="match status" value="1"/>
</dbReference>